<evidence type="ECO:0000256" key="5">
    <source>
        <dbReference type="RuleBase" id="RU003719"/>
    </source>
</evidence>
<evidence type="ECO:0000259" key="7">
    <source>
        <dbReference type="Pfam" id="PF02826"/>
    </source>
</evidence>
<keyword evidence="3 5" id="KW-0560">Oxidoreductase</keyword>
<dbReference type="EMBL" id="JAJEPS010000008">
    <property type="protein sequence ID" value="MCC2126380.1"/>
    <property type="molecule type" value="Genomic_DNA"/>
</dbReference>
<dbReference type="InterPro" id="IPR006139">
    <property type="entry name" value="D-isomer_2_OHA_DH_cat_dom"/>
</dbReference>
<dbReference type="InterPro" id="IPR050857">
    <property type="entry name" value="D-2-hydroxyacid_DH"/>
</dbReference>
<keyword evidence="2" id="KW-0028">Amino-acid biosynthesis</keyword>
<comment type="caution">
    <text evidence="8">The sequence shown here is derived from an EMBL/GenBank/DDBJ whole genome shotgun (WGS) entry which is preliminary data.</text>
</comment>
<dbReference type="GO" id="GO:0051287">
    <property type="term" value="F:NAD binding"/>
    <property type="evidence" value="ECO:0007669"/>
    <property type="project" value="InterPro"/>
</dbReference>
<evidence type="ECO:0000256" key="1">
    <source>
        <dbReference type="ARBA" id="ARBA00005854"/>
    </source>
</evidence>
<dbReference type="GO" id="GO:0008652">
    <property type="term" value="P:amino acid biosynthetic process"/>
    <property type="evidence" value="ECO:0007669"/>
    <property type="project" value="UniProtKB-KW"/>
</dbReference>
<dbReference type="PANTHER" id="PTHR42789:SF1">
    <property type="entry name" value="D-ISOMER SPECIFIC 2-HYDROXYACID DEHYDROGENASE FAMILY PROTEIN (AFU_ORTHOLOGUE AFUA_6G10090)"/>
    <property type="match status" value="1"/>
</dbReference>
<keyword evidence="9" id="KW-1185">Reference proteome</keyword>
<dbReference type="InterPro" id="IPR029752">
    <property type="entry name" value="D-isomer_DH_CS1"/>
</dbReference>
<dbReference type="SUPFAM" id="SSF52283">
    <property type="entry name" value="Formate/glycerate dehydrogenase catalytic domain-like"/>
    <property type="match status" value="1"/>
</dbReference>
<evidence type="ECO:0000313" key="8">
    <source>
        <dbReference type="EMBL" id="MCC2126380.1"/>
    </source>
</evidence>
<feature type="domain" description="D-isomer specific 2-hydroxyacid dehydrogenase NAD-binding" evidence="7">
    <location>
        <begin position="106"/>
        <end position="282"/>
    </location>
</feature>
<dbReference type="Pfam" id="PF00389">
    <property type="entry name" value="2-Hacid_dh"/>
    <property type="match status" value="1"/>
</dbReference>
<dbReference type="PROSITE" id="PS00670">
    <property type="entry name" value="D_2_HYDROXYACID_DH_2"/>
    <property type="match status" value="1"/>
</dbReference>
<evidence type="ECO:0000313" key="9">
    <source>
        <dbReference type="Proteomes" id="UP001198220"/>
    </source>
</evidence>
<evidence type="ECO:0000256" key="3">
    <source>
        <dbReference type="ARBA" id="ARBA00023002"/>
    </source>
</evidence>
<dbReference type="Gene3D" id="3.40.50.720">
    <property type="entry name" value="NAD(P)-binding Rossmann-like Domain"/>
    <property type="match status" value="2"/>
</dbReference>
<gene>
    <name evidence="8" type="ORF">LKD36_09315</name>
</gene>
<dbReference type="InterPro" id="IPR006140">
    <property type="entry name" value="D-isomer_DH_NAD-bd"/>
</dbReference>
<dbReference type="PROSITE" id="PS00065">
    <property type="entry name" value="D_2_HYDROXYACID_DH_1"/>
    <property type="match status" value="1"/>
</dbReference>
<accession>A0AAE3DBI4</accession>
<dbReference type="PROSITE" id="PS00671">
    <property type="entry name" value="D_2_HYDROXYACID_DH_3"/>
    <property type="match status" value="1"/>
</dbReference>
<proteinExistence type="inferred from homology"/>
<dbReference type="CDD" id="cd12173">
    <property type="entry name" value="PGDH_4"/>
    <property type="match status" value="1"/>
</dbReference>
<dbReference type="Pfam" id="PF02826">
    <property type="entry name" value="2-Hacid_dh_C"/>
    <property type="match status" value="1"/>
</dbReference>
<evidence type="ECO:0000259" key="6">
    <source>
        <dbReference type="Pfam" id="PF00389"/>
    </source>
</evidence>
<name>A0AAE3DBI4_9FIRM</name>
<sequence length="318" mass="35075">MAHKVIIPEDITEPGKEFLRSKGYEVVVVDGNTSEAFEKEAKDADALLARTAKYPKEILEKMPNLKVIGRHGVGFDNIDMDYCNEKKIWVTITPTANSNAVAEHTIMLVLACARNLVYQNRQLLLGNGWKTRNSCKGQEVAGKTIGIVGCGRIGKQVAKKAALGLDMKVIGYDPVIPADVKLENIERVATIEEIFEKADFVSLHLPETPQTKKMINKSLLSLMKPTACLINCARGGIVDEDDLYEALSEHKIHGAGVDVLTQEPFDKDSRLLKLDNMIVTPHDAALNVETMNKMGLDAAQGIYEVFEGLKPSWPVSKF</sequence>
<dbReference type="FunFam" id="3.40.50.720:FF:000203">
    <property type="entry name" value="D-3-phosphoglycerate dehydrogenase (SerA)"/>
    <property type="match status" value="1"/>
</dbReference>
<dbReference type="InterPro" id="IPR029753">
    <property type="entry name" value="D-isomer_DH_CS"/>
</dbReference>
<dbReference type="Proteomes" id="UP001198220">
    <property type="component" value="Unassembled WGS sequence"/>
</dbReference>
<organism evidence="8 9">
    <name type="scientific">Hominiventricola filiformis</name>
    <dbReference type="NCBI Taxonomy" id="2885352"/>
    <lineage>
        <taxon>Bacteria</taxon>
        <taxon>Bacillati</taxon>
        <taxon>Bacillota</taxon>
        <taxon>Clostridia</taxon>
        <taxon>Lachnospirales</taxon>
        <taxon>Lachnospiraceae</taxon>
        <taxon>Hominiventricola</taxon>
    </lineage>
</organism>
<comment type="similarity">
    <text evidence="1 5">Belongs to the D-isomer specific 2-hydroxyacid dehydrogenase family.</text>
</comment>
<evidence type="ECO:0000256" key="2">
    <source>
        <dbReference type="ARBA" id="ARBA00022605"/>
    </source>
</evidence>
<dbReference type="RefSeq" id="WP_118770741.1">
    <property type="nucleotide sequence ID" value="NZ_JAJEPS010000008.1"/>
</dbReference>
<protein>
    <submittedName>
        <fullName evidence="8">Hydroxyacid dehydrogenase</fullName>
    </submittedName>
</protein>
<evidence type="ECO:0000256" key="4">
    <source>
        <dbReference type="ARBA" id="ARBA00023027"/>
    </source>
</evidence>
<dbReference type="AlphaFoldDB" id="A0AAE3DBI4"/>
<feature type="domain" description="D-isomer specific 2-hydroxyacid dehydrogenase catalytic" evidence="6">
    <location>
        <begin position="6"/>
        <end position="315"/>
    </location>
</feature>
<dbReference type="InterPro" id="IPR036291">
    <property type="entry name" value="NAD(P)-bd_dom_sf"/>
</dbReference>
<keyword evidence="4" id="KW-0520">NAD</keyword>
<reference evidence="8 9" key="1">
    <citation type="submission" date="2021-10" db="EMBL/GenBank/DDBJ databases">
        <title>Anaerobic single-cell dispensing facilitates the cultivation of human gut bacteria.</title>
        <authorList>
            <person name="Afrizal A."/>
        </authorList>
    </citation>
    <scope>NUCLEOTIDE SEQUENCE [LARGE SCALE GENOMIC DNA]</scope>
    <source>
        <strain evidence="8 9">CLA-AA-H276</strain>
    </source>
</reference>
<dbReference type="SUPFAM" id="SSF51735">
    <property type="entry name" value="NAD(P)-binding Rossmann-fold domains"/>
    <property type="match status" value="1"/>
</dbReference>
<dbReference type="GO" id="GO:0016616">
    <property type="term" value="F:oxidoreductase activity, acting on the CH-OH group of donors, NAD or NADP as acceptor"/>
    <property type="evidence" value="ECO:0007669"/>
    <property type="project" value="InterPro"/>
</dbReference>
<dbReference type="PANTHER" id="PTHR42789">
    <property type="entry name" value="D-ISOMER SPECIFIC 2-HYDROXYACID DEHYDROGENASE FAMILY PROTEIN (AFU_ORTHOLOGUE AFUA_6G10090)"/>
    <property type="match status" value="1"/>
</dbReference>